<dbReference type="AlphaFoldDB" id="A0A1F5PXE7"/>
<comment type="similarity">
    <text evidence="7">Belongs to the ATPase delta chain family.</text>
</comment>
<comment type="subcellular location">
    <subcellularLocation>
        <location evidence="7">Cell membrane</location>
        <topology evidence="7">Peripheral membrane protein</topology>
    </subcellularLocation>
    <subcellularLocation>
        <location evidence="1">Membrane</location>
    </subcellularLocation>
</comment>
<evidence type="ECO:0000256" key="3">
    <source>
        <dbReference type="ARBA" id="ARBA00022781"/>
    </source>
</evidence>
<sequence length="132" mass="15062">MKYSPKQYAQALMDSLESVGPKDQEKVLDNFAQILAENNDLRLFESIAEQYHKLELAKKGIKQLEVMSAHPISRENEQQIIEELNKLVKGKVEIKKTTDESLIGGVIVRLDDQEIDASVKNQLEQLKQDIIN</sequence>
<evidence type="ECO:0000256" key="1">
    <source>
        <dbReference type="ARBA" id="ARBA00004370"/>
    </source>
</evidence>
<organism evidence="8 9">
    <name type="scientific">Candidatus Doudnabacteria bacterium RIFCSPLOWO2_01_FULL_44_21</name>
    <dbReference type="NCBI Taxonomy" id="1817841"/>
    <lineage>
        <taxon>Bacteria</taxon>
        <taxon>Candidatus Doudnaibacteriota</taxon>
    </lineage>
</organism>
<keyword evidence="5 7" id="KW-0472">Membrane</keyword>
<evidence type="ECO:0000313" key="9">
    <source>
        <dbReference type="Proteomes" id="UP000177281"/>
    </source>
</evidence>
<evidence type="ECO:0000313" key="8">
    <source>
        <dbReference type="EMBL" id="OGE94382.1"/>
    </source>
</evidence>
<dbReference type="Pfam" id="PF00213">
    <property type="entry name" value="OSCP"/>
    <property type="match status" value="1"/>
</dbReference>
<evidence type="ECO:0000256" key="2">
    <source>
        <dbReference type="ARBA" id="ARBA00022448"/>
    </source>
</evidence>
<protein>
    <recommendedName>
        <fullName evidence="7">ATP synthase subunit delta</fullName>
    </recommendedName>
    <alternativeName>
        <fullName evidence="7">ATP synthase F(1) sector subunit delta</fullName>
    </alternativeName>
    <alternativeName>
        <fullName evidence="7">F-type ATPase subunit delta</fullName>
        <shortName evidence="7">F-ATPase subunit delta</shortName>
    </alternativeName>
</protein>
<reference evidence="8 9" key="1">
    <citation type="journal article" date="2016" name="Nat. Commun.">
        <title>Thousands of microbial genomes shed light on interconnected biogeochemical processes in an aquifer system.</title>
        <authorList>
            <person name="Anantharaman K."/>
            <person name="Brown C.T."/>
            <person name="Hug L.A."/>
            <person name="Sharon I."/>
            <person name="Castelle C.J."/>
            <person name="Probst A.J."/>
            <person name="Thomas B.C."/>
            <person name="Singh A."/>
            <person name="Wilkins M.J."/>
            <person name="Karaoz U."/>
            <person name="Brodie E.L."/>
            <person name="Williams K.H."/>
            <person name="Hubbard S.S."/>
            <person name="Banfield J.F."/>
        </authorList>
    </citation>
    <scope>NUCLEOTIDE SEQUENCE [LARGE SCALE GENOMIC DNA]</scope>
</reference>
<dbReference type="GO" id="GO:0045259">
    <property type="term" value="C:proton-transporting ATP synthase complex"/>
    <property type="evidence" value="ECO:0007669"/>
    <property type="project" value="UniProtKB-KW"/>
</dbReference>
<keyword evidence="6 7" id="KW-0066">ATP synthesis</keyword>
<dbReference type="Proteomes" id="UP000177281">
    <property type="component" value="Unassembled WGS sequence"/>
</dbReference>
<dbReference type="GO" id="GO:0005886">
    <property type="term" value="C:plasma membrane"/>
    <property type="evidence" value="ECO:0007669"/>
    <property type="project" value="UniProtKB-SubCell"/>
</dbReference>
<gene>
    <name evidence="7" type="primary">atpH</name>
    <name evidence="8" type="ORF">A3B10_01085</name>
</gene>
<dbReference type="NCBIfam" id="TIGR01145">
    <property type="entry name" value="ATP_synt_delta"/>
    <property type="match status" value="1"/>
</dbReference>
<keyword evidence="4 7" id="KW-0406">Ion transport</keyword>
<dbReference type="EMBL" id="MFFB01000018">
    <property type="protein sequence ID" value="OGE94382.1"/>
    <property type="molecule type" value="Genomic_DNA"/>
</dbReference>
<evidence type="ECO:0000256" key="7">
    <source>
        <dbReference type="HAMAP-Rule" id="MF_01416"/>
    </source>
</evidence>
<keyword evidence="7" id="KW-1003">Cell membrane</keyword>
<name>A0A1F5PXE7_9BACT</name>
<keyword evidence="3 7" id="KW-0375">Hydrogen ion transport</keyword>
<dbReference type="STRING" id="1817841.A3B10_01085"/>
<comment type="caution">
    <text evidence="8">The sequence shown here is derived from an EMBL/GenBank/DDBJ whole genome shotgun (WGS) entry which is preliminary data.</text>
</comment>
<dbReference type="HAMAP" id="MF_01416">
    <property type="entry name" value="ATP_synth_delta_bact"/>
    <property type="match status" value="1"/>
</dbReference>
<dbReference type="InterPro" id="IPR000711">
    <property type="entry name" value="ATPase_OSCP/dsu"/>
</dbReference>
<evidence type="ECO:0000256" key="6">
    <source>
        <dbReference type="ARBA" id="ARBA00023310"/>
    </source>
</evidence>
<comment type="function">
    <text evidence="7">This protein is part of the stalk that links CF(0) to CF(1). It either transmits conformational changes from CF(0) to CF(1) or is implicated in proton conduction.</text>
</comment>
<keyword evidence="2 7" id="KW-0813">Transport</keyword>
<evidence type="ECO:0000256" key="5">
    <source>
        <dbReference type="ARBA" id="ARBA00023136"/>
    </source>
</evidence>
<comment type="function">
    <text evidence="7">F(1)F(0) ATP synthase produces ATP from ADP in the presence of a proton or sodium gradient. F-type ATPases consist of two structural domains, F(1) containing the extramembraneous catalytic core and F(0) containing the membrane proton channel, linked together by a central stalk and a peripheral stalk. During catalysis, ATP synthesis in the catalytic domain of F(1) is coupled via a rotary mechanism of the central stalk subunits to proton translocation.</text>
</comment>
<dbReference type="GO" id="GO:0046933">
    <property type="term" value="F:proton-transporting ATP synthase activity, rotational mechanism"/>
    <property type="evidence" value="ECO:0007669"/>
    <property type="project" value="UniProtKB-UniRule"/>
</dbReference>
<dbReference type="PANTHER" id="PTHR11910">
    <property type="entry name" value="ATP SYNTHASE DELTA CHAIN"/>
    <property type="match status" value="1"/>
</dbReference>
<accession>A0A1F5PXE7</accession>
<evidence type="ECO:0000256" key="4">
    <source>
        <dbReference type="ARBA" id="ARBA00023065"/>
    </source>
</evidence>
<keyword evidence="7" id="KW-0139">CF(1)</keyword>
<proteinExistence type="inferred from homology"/>